<comment type="caution">
    <text evidence="1">The sequence shown here is derived from an EMBL/GenBank/DDBJ whole genome shotgun (WGS) entry which is preliminary data.</text>
</comment>
<accession>A0A4Y1ZXH9</accession>
<proteinExistence type="predicted"/>
<evidence type="ECO:0000313" key="1">
    <source>
        <dbReference type="EMBL" id="GBL71840.1"/>
    </source>
</evidence>
<evidence type="ECO:0000313" key="2">
    <source>
        <dbReference type="Proteomes" id="UP000499080"/>
    </source>
</evidence>
<sequence length="78" mass="8869">MADPPGICAKNARRLIFLVELQVSRQLEFHSSQAQTPLYTPGLSKGSPSVEWVYVEEIHVLKWEDRLTSCVHTFVKLS</sequence>
<organism evidence="1 2">
    <name type="scientific">Araneus ventricosus</name>
    <name type="common">Orbweaver spider</name>
    <name type="synonym">Epeira ventricosa</name>
    <dbReference type="NCBI Taxonomy" id="182803"/>
    <lineage>
        <taxon>Eukaryota</taxon>
        <taxon>Metazoa</taxon>
        <taxon>Ecdysozoa</taxon>
        <taxon>Arthropoda</taxon>
        <taxon>Chelicerata</taxon>
        <taxon>Arachnida</taxon>
        <taxon>Araneae</taxon>
        <taxon>Araneomorphae</taxon>
        <taxon>Entelegynae</taxon>
        <taxon>Araneoidea</taxon>
        <taxon>Araneidae</taxon>
        <taxon>Araneus</taxon>
    </lineage>
</organism>
<reference evidence="1 2" key="1">
    <citation type="journal article" date="2019" name="Sci. Rep.">
        <title>Orb-weaving spider Araneus ventricosus genome elucidates the spidroin gene catalogue.</title>
        <authorList>
            <person name="Kono N."/>
            <person name="Nakamura H."/>
            <person name="Ohtoshi R."/>
            <person name="Moran D.A.P."/>
            <person name="Shinohara A."/>
            <person name="Yoshida Y."/>
            <person name="Fujiwara M."/>
            <person name="Mori M."/>
            <person name="Tomita M."/>
            <person name="Arakawa K."/>
        </authorList>
    </citation>
    <scope>NUCLEOTIDE SEQUENCE [LARGE SCALE GENOMIC DNA]</scope>
</reference>
<dbReference type="EMBL" id="BGPR01078781">
    <property type="protein sequence ID" value="GBL71840.1"/>
    <property type="molecule type" value="Genomic_DNA"/>
</dbReference>
<dbReference type="AlphaFoldDB" id="A0A4Y1ZXH9"/>
<dbReference type="Proteomes" id="UP000499080">
    <property type="component" value="Unassembled WGS sequence"/>
</dbReference>
<protein>
    <submittedName>
        <fullName evidence="1">Uncharacterized protein</fullName>
    </submittedName>
</protein>
<name>A0A4Y1ZXH9_ARAVE</name>
<keyword evidence="2" id="KW-1185">Reference proteome</keyword>
<gene>
    <name evidence="1" type="ORF">AVEN_88052_1</name>
</gene>